<gene>
    <name evidence="2" type="ORF">AJ85_21225</name>
    <name evidence="1" type="ORF">BALCAV_0200435</name>
</gene>
<comment type="caution">
    <text evidence="1">The sequence shown here is derived from an EMBL/GenBank/DDBJ whole genome shotgun (WGS) entry which is preliminary data.</text>
</comment>
<sequence>MHEKNDHSFMDNVQKKTNVRPDQLLKLANSVSQANLQDEATVRQLIAQVSKIANKPVSKEKEDQLVQAILKNNVPADFASLAKMFNKK</sequence>
<proteinExistence type="predicted"/>
<dbReference type="STRING" id="1218173.BALCAV_0200435"/>
<dbReference type="EMBL" id="JALP01000027">
    <property type="protein sequence ID" value="THG92043.1"/>
    <property type="molecule type" value="Genomic_DNA"/>
</dbReference>
<dbReference type="eggNOG" id="ENOG5032Y6J">
    <property type="taxonomic scope" value="Bacteria"/>
</dbReference>
<reference evidence="1 3" key="1">
    <citation type="journal article" date="2014" name="Genome Announc.">
        <title>Draft Genome Sequence of Bacillus alcalophilus AV1934, a Classic Alkaliphile Isolated from Human Feces in 1934.</title>
        <authorList>
            <person name="Attie O."/>
            <person name="Jayaprakash A."/>
            <person name="Shah H."/>
            <person name="Paulsen I.T."/>
            <person name="Morino M."/>
            <person name="Takahashi Y."/>
            <person name="Narumi I."/>
            <person name="Sachidanandam R."/>
            <person name="Satoh K."/>
            <person name="Ito M."/>
            <person name="Krulwich T.A."/>
        </authorList>
    </citation>
    <scope>NUCLEOTIDE SEQUENCE [LARGE SCALE GENOMIC DNA]</scope>
    <source>
        <strain evidence="1 3">AV1934</strain>
    </source>
</reference>
<dbReference type="Proteomes" id="UP000002754">
    <property type="component" value="Unassembled WGS sequence"/>
</dbReference>
<reference evidence="2 4" key="2">
    <citation type="submission" date="2014-01" db="EMBL/GenBank/DDBJ databases">
        <title>Draft genome sequencing of Bacillus alcalophilus CGMCC 1.3604.</title>
        <authorList>
            <person name="Yang J."/>
            <person name="Diao L."/>
            <person name="Yang S."/>
        </authorList>
    </citation>
    <scope>NUCLEOTIDE SEQUENCE [LARGE SCALE GENOMIC DNA]</scope>
    <source>
        <strain evidence="2 4">CGMCC 1.3604</strain>
    </source>
</reference>
<dbReference type="EMBL" id="ALPT02000001">
    <property type="protein sequence ID" value="KGA99157.1"/>
    <property type="molecule type" value="Genomic_DNA"/>
</dbReference>
<dbReference type="AlphaFoldDB" id="A0A094Z009"/>
<dbReference type="InterPro" id="IPR025942">
    <property type="entry name" value="SpoVIF"/>
</dbReference>
<evidence type="ECO:0000313" key="4">
    <source>
        <dbReference type="Proteomes" id="UP000297014"/>
    </source>
</evidence>
<dbReference type="RefSeq" id="WP_003323180.1">
    <property type="nucleotide sequence ID" value="NZ_ALPT02000001.1"/>
</dbReference>
<dbReference type="Proteomes" id="UP000297014">
    <property type="component" value="Unassembled WGS sequence"/>
</dbReference>
<evidence type="ECO:0000313" key="2">
    <source>
        <dbReference type="EMBL" id="THG92043.1"/>
    </source>
</evidence>
<name>A0A094Z009_ALKAL</name>
<keyword evidence="3" id="KW-1185">Reference proteome</keyword>
<accession>A0A094Z009</accession>
<dbReference type="OrthoDB" id="2474248at2"/>
<evidence type="ECO:0000313" key="3">
    <source>
        <dbReference type="Proteomes" id="UP000002754"/>
    </source>
</evidence>
<organism evidence="1 3">
    <name type="scientific">Alkalihalobacillus alcalophilus ATCC 27647 = CGMCC 1.3604</name>
    <dbReference type="NCBI Taxonomy" id="1218173"/>
    <lineage>
        <taxon>Bacteria</taxon>
        <taxon>Bacillati</taxon>
        <taxon>Bacillota</taxon>
        <taxon>Bacilli</taxon>
        <taxon>Bacillales</taxon>
        <taxon>Bacillaceae</taxon>
        <taxon>Alkalihalobacillus</taxon>
    </lineage>
</organism>
<protein>
    <submittedName>
        <fullName evidence="1">ATP synthase</fullName>
    </submittedName>
</protein>
<evidence type="ECO:0000313" key="1">
    <source>
        <dbReference type="EMBL" id="KGA99157.1"/>
    </source>
</evidence>
<dbReference type="Pfam" id="PF14069">
    <property type="entry name" value="SpoVIF"/>
    <property type="match status" value="1"/>
</dbReference>